<evidence type="ECO:0000256" key="4">
    <source>
        <dbReference type="ARBA" id="ARBA00022989"/>
    </source>
</evidence>
<dbReference type="PANTHER" id="PTHR13800">
    <property type="entry name" value="TRANSIENT RECEPTOR POTENTIAL CATION CHANNEL, SUBFAMILY M, MEMBER 6"/>
    <property type="match status" value="1"/>
</dbReference>
<dbReference type="InterPro" id="IPR050927">
    <property type="entry name" value="TRPM"/>
</dbReference>
<gene>
    <name evidence="12" type="ORF">AB1Y20_008623</name>
</gene>
<accession>A0AB34IU23</accession>
<evidence type="ECO:0000259" key="10">
    <source>
        <dbReference type="Pfam" id="PF18139"/>
    </source>
</evidence>
<evidence type="ECO:0000256" key="3">
    <source>
        <dbReference type="ARBA" id="ARBA00022692"/>
    </source>
</evidence>
<evidence type="ECO:0000256" key="2">
    <source>
        <dbReference type="ARBA" id="ARBA00022448"/>
    </source>
</evidence>
<dbReference type="InterPro" id="IPR041491">
    <property type="entry name" value="TRPM_SLOG"/>
</dbReference>
<keyword evidence="6 9" id="KW-0472">Membrane</keyword>
<evidence type="ECO:0000256" key="9">
    <source>
        <dbReference type="SAM" id="Phobius"/>
    </source>
</evidence>
<feature type="transmembrane region" description="Helical" evidence="9">
    <location>
        <begin position="866"/>
        <end position="885"/>
    </location>
</feature>
<keyword evidence="4 9" id="KW-1133">Transmembrane helix</keyword>
<sequence>MFRTFGAEMFVDGSCQKSPHGKLLFEGAASVPRPFIIVSDTTSPAILAQFISKYWDLPQPEVLITITGGAQDFSLSLQQTLALDRGLLSAAVSAKAWLFSAGSDAGAMKMVGNAMRANKGALPLIGIFPRGVTNGREVLSHCHGGTVSYTGGAATKDGAPLNPDHTHFVLVDNGLEGGKAWGSEIRLRVGVEKFIHNSKALPIVQLCVQGGPGTVATVMATAEEGNPCLLLYDSGGAATAIWEYVEHGVLVEKFSKQASQMERIKQLHMSSSKQILTFFSLESGDDLSTAMLTAILKNSQPQQAPRHERSRRGAVLYHSPDENEHSSAAIRQACCEDSHRQGRGEDDDVDGQEQWLARMIVLAVNWNRPEIVQELLKMLGNRQHEAKWHPLDEALQRVYERERSEILQVLLELSDFSTSHVSLGRLFSTPDKSHYLQTNSALQKLLLPIHKQIFDPKNKGAKEQLALYKKFAIPFFGTVSIFLQDVVQNAVSVTHRDVFFWSVFAGADEIMRLTWQRCTRPIHNAVLGVLIARHMLKKIRYGHFHYRVLERLENIENWAVGLLDMAHDAEMADSIIALRVIDDEPYHLLDLAMHASTKKLLSHRYSDRFMSHEWVGYGGRVELDLEFSLVMLILDICCPVRYVFKTRKKVRRQESKPRDIAFDAMQRATRVLREAKERALESLAERVHEPLELLKEKVNEHARIRNAATAREWARESATHEHDSKMNDGREDSLFSSLLAFYQVPAVKFVGRAIAHLSWMIVYVVLLYLNDDSTALNDALDRGTVPALKHIETVWMIFEVCMFLDQRHAAVKQSEHKRLVSNDWWRVWLIADFDFAVCCSLRFAVYAHENSVDESNRQGVSFMFKMYQAILSVNVMVVFLLFLPFMGEWMDFTTLVIIVQQMVTDVLIWSVLFVVVLIAFSFCMLGFDRIGWYTSPDPGPNEEGLAPEFGPSGSFWSPLWAVHGQFTLEAYGAMTSSATGWVIWIYVLISSIVLVNLLVAMFADTFARVKTAAEKEFHFVRYKRIFEHKHIVHACPPPLNMPFILFYIARFHLEKFCHCLQRRKEPQPPNDDQVDGRQLMSAYLDSVHLKEADTVHCGVKELRAASANLLAGMHSNGVLEHSRAEETGQRLDKIEEQERI</sequence>
<protein>
    <recommendedName>
        <fullName evidence="14">TRPM SLOG domain-containing protein</fullName>
    </recommendedName>
</protein>
<organism evidence="12 13">
    <name type="scientific">Prymnesium parvum</name>
    <name type="common">Toxic golden alga</name>
    <dbReference type="NCBI Taxonomy" id="97485"/>
    <lineage>
        <taxon>Eukaryota</taxon>
        <taxon>Haptista</taxon>
        <taxon>Haptophyta</taxon>
        <taxon>Prymnesiophyceae</taxon>
        <taxon>Prymnesiales</taxon>
        <taxon>Prymnesiaceae</taxon>
        <taxon>Prymnesium</taxon>
    </lineage>
</organism>
<keyword evidence="13" id="KW-1185">Reference proteome</keyword>
<evidence type="ECO:0008006" key="14">
    <source>
        <dbReference type="Google" id="ProtNLM"/>
    </source>
</evidence>
<evidence type="ECO:0000313" key="13">
    <source>
        <dbReference type="Proteomes" id="UP001515480"/>
    </source>
</evidence>
<keyword evidence="5" id="KW-0406">Ion transport</keyword>
<feature type="transmembrane region" description="Helical" evidence="9">
    <location>
        <begin position="906"/>
        <end position="927"/>
    </location>
</feature>
<keyword evidence="3 9" id="KW-0812">Transmembrane</keyword>
<dbReference type="InterPro" id="IPR057366">
    <property type="entry name" value="TRPM-like"/>
</dbReference>
<keyword evidence="7" id="KW-0407">Ion channel</keyword>
<reference evidence="12 13" key="1">
    <citation type="journal article" date="2024" name="Science">
        <title>Giant polyketide synthase enzymes in the biosynthesis of giant marine polyether toxins.</title>
        <authorList>
            <person name="Fallon T.R."/>
            <person name="Shende V.V."/>
            <person name="Wierzbicki I.H."/>
            <person name="Pendleton A.L."/>
            <person name="Watervoot N.F."/>
            <person name="Auber R.P."/>
            <person name="Gonzalez D.J."/>
            <person name="Wisecaver J.H."/>
            <person name="Moore B.S."/>
        </authorList>
    </citation>
    <scope>NUCLEOTIDE SEQUENCE [LARGE SCALE GENOMIC DNA]</scope>
    <source>
        <strain evidence="12 13">12B1</strain>
    </source>
</reference>
<dbReference type="AlphaFoldDB" id="A0AB34IU23"/>
<evidence type="ECO:0000256" key="5">
    <source>
        <dbReference type="ARBA" id="ARBA00023065"/>
    </source>
</evidence>
<name>A0AB34IU23_PRYPA</name>
<keyword evidence="2" id="KW-0813">Transport</keyword>
<evidence type="ECO:0000313" key="12">
    <source>
        <dbReference type="EMBL" id="KAL1504853.1"/>
    </source>
</evidence>
<comment type="subcellular location">
    <subcellularLocation>
        <location evidence="1">Membrane</location>
        <topology evidence="1">Multi-pass membrane protein</topology>
    </subcellularLocation>
</comment>
<evidence type="ECO:0000256" key="8">
    <source>
        <dbReference type="SAM" id="MobiDB-lite"/>
    </source>
</evidence>
<evidence type="ECO:0000256" key="1">
    <source>
        <dbReference type="ARBA" id="ARBA00004141"/>
    </source>
</evidence>
<dbReference type="EMBL" id="JBGBPQ010000019">
    <property type="protein sequence ID" value="KAL1504853.1"/>
    <property type="molecule type" value="Genomic_DNA"/>
</dbReference>
<evidence type="ECO:0000256" key="6">
    <source>
        <dbReference type="ARBA" id="ARBA00023136"/>
    </source>
</evidence>
<dbReference type="GO" id="GO:0099604">
    <property type="term" value="F:ligand-gated calcium channel activity"/>
    <property type="evidence" value="ECO:0007669"/>
    <property type="project" value="TreeGrafter"/>
</dbReference>
<comment type="caution">
    <text evidence="12">The sequence shown here is derived from an EMBL/GenBank/DDBJ whole genome shotgun (WGS) entry which is preliminary data.</text>
</comment>
<feature type="domain" description="TRPM SLOG" evidence="10">
    <location>
        <begin position="35"/>
        <end position="251"/>
    </location>
</feature>
<proteinExistence type="predicted"/>
<dbReference type="PANTHER" id="PTHR13800:SF12">
    <property type="entry name" value="TRANSIENT RECEPTOR POTENTIAL CATION CHANNEL SUBFAMILY M MEMBER-LIKE 2"/>
    <property type="match status" value="1"/>
</dbReference>
<dbReference type="Pfam" id="PF18139">
    <property type="entry name" value="LSDAT_euk"/>
    <property type="match status" value="1"/>
</dbReference>
<feature type="domain" description="TRPM-like" evidence="11">
    <location>
        <begin position="348"/>
        <end position="603"/>
    </location>
</feature>
<evidence type="ECO:0000256" key="7">
    <source>
        <dbReference type="ARBA" id="ARBA00023303"/>
    </source>
</evidence>
<feature type="transmembrane region" description="Helical" evidence="9">
    <location>
        <begin position="981"/>
        <end position="1003"/>
    </location>
</feature>
<feature type="region of interest" description="Disordered" evidence="8">
    <location>
        <begin position="1121"/>
        <end position="1140"/>
    </location>
</feature>
<dbReference type="GO" id="GO:0005886">
    <property type="term" value="C:plasma membrane"/>
    <property type="evidence" value="ECO:0007669"/>
    <property type="project" value="TreeGrafter"/>
</dbReference>
<dbReference type="Pfam" id="PF25508">
    <property type="entry name" value="TRPM2"/>
    <property type="match status" value="1"/>
</dbReference>
<evidence type="ECO:0000259" key="11">
    <source>
        <dbReference type="Pfam" id="PF25508"/>
    </source>
</evidence>
<dbReference type="Proteomes" id="UP001515480">
    <property type="component" value="Unassembled WGS sequence"/>
</dbReference>